<reference evidence="1" key="1">
    <citation type="submission" date="2016-08" db="EMBL/GenBank/DDBJ databases">
        <authorList>
            <person name="Seilhamer J.J."/>
        </authorList>
    </citation>
    <scope>NUCLEOTIDE SEQUENCE</scope>
    <source>
        <strain evidence="1">86</strain>
    </source>
</reference>
<accession>A0A212KXM2</accession>
<name>A0A212KXM2_9HYPH</name>
<evidence type="ECO:0000313" key="1">
    <source>
        <dbReference type="EMBL" id="SCM70048.1"/>
    </source>
</evidence>
<dbReference type="EMBL" id="FMJD01000005">
    <property type="protein sequence ID" value="SCM75117.1"/>
    <property type="molecule type" value="Genomic_DNA"/>
</dbReference>
<proteinExistence type="predicted"/>
<organism evidence="1">
    <name type="scientific">uncultured Pleomorphomonas sp</name>
    <dbReference type="NCBI Taxonomy" id="442121"/>
    <lineage>
        <taxon>Bacteria</taxon>
        <taxon>Pseudomonadati</taxon>
        <taxon>Pseudomonadota</taxon>
        <taxon>Alphaproteobacteria</taxon>
        <taxon>Hyphomicrobiales</taxon>
        <taxon>Pleomorphomonadaceae</taxon>
        <taxon>Pleomorphomonas</taxon>
        <taxon>environmental samples</taxon>
    </lineage>
</organism>
<gene>
    <name evidence="1" type="ORF">KL86PLE_10017</name>
    <name evidence="2" type="ORF">KL86PLE_130518</name>
</gene>
<dbReference type="AlphaFoldDB" id="A0A212KXM2"/>
<protein>
    <submittedName>
        <fullName evidence="1">Uncharacterized protein</fullName>
    </submittedName>
</protein>
<evidence type="ECO:0000313" key="2">
    <source>
        <dbReference type="EMBL" id="SCM75117.1"/>
    </source>
</evidence>
<sequence length="131" mass="14535">MDLSDALGNVADQDKGRWLNLIDPFSFEPTGLRFKIVGPDSDTRRKADLAAADELADLASADGTISAEDRETVAVNLLARLVVDWQIEQDGQALSCNHKNITRLLKSVRWIRAAVDTFAADRHNFKPEDSR</sequence>
<dbReference type="EMBL" id="FMJD01000001">
    <property type="protein sequence ID" value="SCM70048.1"/>
    <property type="molecule type" value="Genomic_DNA"/>
</dbReference>